<evidence type="ECO:0000256" key="16">
    <source>
        <dbReference type="SAM" id="Phobius"/>
    </source>
</evidence>
<dbReference type="GO" id="GO:0015276">
    <property type="term" value="F:ligand-gated monoatomic ion channel activity"/>
    <property type="evidence" value="ECO:0007669"/>
    <property type="project" value="InterPro"/>
</dbReference>
<accession>A0AAF3FJP3</accession>
<feature type="domain" description="Ionotropic glutamate receptor C-terminal" evidence="17">
    <location>
        <begin position="434"/>
        <end position="831"/>
    </location>
</feature>
<keyword evidence="4" id="KW-1003">Cell membrane</keyword>
<keyword evidence="7" id="KW-0406">Ion transport</keyword>
<dbReference type="SMART" id="SM00079">
    <property type="entry name" value="PBPe"/>
    <property type="match status" value="1"/>
</dbReference>
<dbReference type="AlphaFoldDB" id="A0AAF3FJP3"/>
<evidence type="ECO:0000256" key="14">
    <source>
        <dbReference type="PIRSR" id="PIRSR601508-2"/>
    </source>
</evidence>
<dbReference type="FunFam" id="1.10.287.70:FF:000080">
    <property type="entry name" value="Glutamate receptor ionotropic, kainate"/>
    <property type="match status" value="1"/>
</dbReference>
<dbReference type="InterPro" id="IPR019594">
    <property type="entry name" value="Glu/Gly-bd"/>
</dbReference>
<dbReference type="Gene3D" id="3.40.190.10">
    <property type="entry name" value="Periplasmic binding protein-like II"/>
    <property type="match status" value="2"/>
</dbReference>
<evidence type="ECO:0000256" key="6">
    <source>
        <dbReference type="ARBA" id="ARBA00022989"/>
    </source>
</evidence>
<feature type="site" description="Crucial to convey clamshell closure to channel opening" evidence="14">
    <location>
        <position position="665"/>
    </location>
</feature>
<evidence type="ECO:0000256" key="1">
    <source>
        <dbReference type="ARBA" id="ARBA00004651"/>
    </source>
</evidence>
<dbReference type="InterPro" id="IPR015683">
    <property type="entry name" value="Ionotropic_Glu_rcpt"/>
</dbReference>
<evidence type="ECO:0000313" key="19">
    <source>
        <dbReference type="Proteomes" id="UP000887575"/>
    </source>
</evidence>
<keyword evidence="8 16" id="KW-0472">Membrane</keyword>
<evidence type="ECO:0000256" key="9">
    <source>
        <dbReference type="ARBA" id="ARBA00023170"/>
    </source>
</evidence>
<comment type="similarity">
    <text evidence="2">Belongs to the glutamate-gated ion channel (TC 1.A.10.1) family.</text>
</comment>
<reference evidence="20" key="1">
    <citation type="submission" date="2024-02" db="UniProtKB">
        <authorList>
            <consortium name="WormBaseParasite"/>
        </authorList>
    </citation>
    <scope>IDENTIFICATION</scope>
</reference>
<feature type="binding site" evidence="13">
    <location>
        <position position="521"/>
    </location>
    <ligand>
        <name>L-glutamate</name>
        <dbReference type="ChEBI" id="CHEBI:29985"/>
    </ligand>
</feature>
<dbReference type="GO" id="GO:0038023">
    <property type="term" value="F:signaling receptor activity"/>
    <property type="evidence" value="ECO:0007669"/>
    <property type="project" value="InterPro"/>
</dbReference>
<feature type="binding site" evidence="13">
    <location>
        <position position="768"/>
    </location>
    <ligand>
        <name>L-glutamate</name>
        <dbReference type="ChEBI" id="CHEBI:29985"/>
    </ligand>
</feature>
<dbReference type="FunFam" id="3.40.190.10:FF:000024">
    <property type="entry name" value="Glutamate receptor, ionotropic, delta 1"/>
    <property type="match status" value="1"/>
</dbReference>
<feature type="transmembrane region" description="Helical" evidence="16">
    <location>
        <begin position="12"/>
        <end position="32"/>
    </location>
</feature>
<evidence type="ECO:0000256" key="7">
    <source>
        <dbReference type="ARBA" id="ARBA00023065"/>
    </source>
</evidence>
<dbReference type="PRINTS" id="PR00177">
    <property type="entry name" value="NMDARECEPTOR"/>
</dbReference>
<feature type="transmembrane region" description="Helical" evidence="16">
    <location>
        <begin position="635"/>
        <end position="658"/>
    </location>
</feature>
<dbReference type="FunFam" id="3.40.190.10:FF:000160">
    <property type="entry name" value="GLutamate Receptor family (AMPA)"/>
    <property type="match status" value="1"/>
</dbReference>
<evidence type="ECO:0000313" key="20">
    <source>
        <dbReference type="WBParaSite" id="MBELARI_LOCUS6959"/>
    </source>
</evidence>
<feature type="binding site" evidence="13">
    <location>
        <position position="516"/>
    </location>
    <ligand>
        <name>L-glutamate</name>
        <dbReference type="ChEBI" id="CHEBI:29985"/>
    </ligand>
</feature>
<dbReference type="PANTHER" id="PTHR18966">
    <property type="entry name" value="IONOTROPIC GLUTAMATE RECEPTOR"/>
    <property type="match status" value="1"/>
</dbReference>
<evidence type="ECO:0000256" key="5">
    <source>
        <dbReference type="ARBA" id="ARBA00022692"/>
    </source>
</evidence>
<keyword evidence="3" id="KW-0813">Transport</keyword>
<protein>
    <submittedName>
        <fullName evidence="20">Uncharacterized protein</fullName>
    </submittedName>
</protein>
<organism evidence="19 20">
    <name type="scientific">Mesorhabditis belari</name>
    <dbReference type="NCBI Taxonomy" id="2138241"/>
    <lineage>
        <taxon>Eukaryota</taxon>
        <taxon>Metazoa</taxon>
        <taxon>Ecdysozoa</taxon>
        <taxon>Nematoda</taxon>
        <taxon>Chromadorea</taxon>
        <taxon>Rhabditida</taxon>
        <taxon>Rhabditina</taxon>
        <taxon>Rhabditomorpha</taxon>
        <taxon>Rhabditoidea</taxon>
        <taxon>Rhabditidae</taxon>
        <taxon>Mesorhabditinae</taxon>
        <taxon>Mesorhabditis</taxon>
    </lineage>
</organism>
<feature type="transmembrane region" description="Helical" evidence="16">
    <location>
        <begin position="853"/>
        <end position="878"/>
    </location>
</feature>
<evidence type="ECO:0000256" key="8">
    <source>
        <dbReference type="ARBA" id="ARBA00023136"/>
    </source>
</evidence>
<evidence type="ECO:0000256" key="15">
    <source>
        <dbReference type="PIRSR" id="PIRSR601508-3"/>
    </source>
</evidence>
<keyword evidence="9" id="KW-0675">Receptor</keyword>
<feature type="binding site" evidence="13">
    <location>
        <position position="687"/>
    </location>
    <ligand>
        <name>L-glutamate</name>
        <dbReference type="ChEBI" id="CHEBI:29985"/>
    </ligand>
</feature>
<dbReference type="WBParaSite" id="MBELARI_LOCUS6959">
    <property type="protein sequence ID" value="MBELARI_LOCUS6959"/>
    <property type="gene ID" value="MBELARI_LOCUS6959"/>
</dbReference>
<dbReference type="Proteomes" id="UP000887575">
    <property type="component" value="Unassembled WGS sequence"/>
</dbReference>
<dbReference type="Pfam" id="PF10613">
    <property type="entry name" value="Lig_chan-Glu_bd"/>
    <property type="match status" value="1"/>
</dbReference>
<dbReference type="SMART" id="SM00918">
    <property type="entry name" value="Lig_chan-Glu_bd"/>
    <property type="match status" value="1"/>
</dbReference>
<feature type="binding site" evidence="13">
    <location>
        <position position="514"/>
    </location>
    <ligand>
        <name>L-glutamate</name>
        <dbReference type="ChEBI" id="CHEBI:29985"/>
    </ligand>
</feature>
<evidence type="ECO:0000256" key="10">
    <source>
        <dbReference type="ARBA" id="ARBA00023180"/>
    </source>
</evidence>
<dbReference type="CDD" id="cd13717">
    <property type="entry name" value="PBP2_iGluR_putative"/>
    <property type="match status" value="1"/>
</dbReference>
<evidence type="ECO:0000256" key="13">
    <source>
        <dbReference type="PIRSR" id="PIRSR601508-1"/>
    </source>
</evidence>
<keyword evidence="19" id="KW-1185">Reference proteome</keyword>
<dbReference type="Pfam" id="PF00060">
    <property type="entry name" value="Lig_chan"/>
    <property type="match status" value="1"/>
</dbReference>
<sequence>MTLRGRRLQCEMLYLAVLLILMPSMGFSYNILVIRESDAPYSAALEHINVSVQFLANHFGFDNNLIITDLILNVSNPSNISICSMISSGTGCNGIISLVTSQSAINTVYQAAQYSQIPTIQIFMERWSPNGTFDVVPPGDLPNYIPLISPISVFQNIYEPLFPLFNISGSVSVVFDSIYGTYLTTWQEVIDEVHSANGVKTSFIPMATNSSLSGQVASLVKASPNILILGETASIETFVYAASDQISNGTVNIYVWTKDITPFKCDDCRSVEIFWIRPYYTGKELWIRDMFEYLKENQIIADLSYKLSGNNQVEISFFLTAATSLVQIMRDLNDTKGAIPEGYSCVQETSPVSNDNATSPFSFFLNGQPREYGTFVQAANGAVYQSVPGRVFKIDRIRGLEDARYNKLLANWTLEAGVQLYYGSLGVDVRELNFYRVALLIQPPFVERFPDVNTGPNYTGYCIELMTKLVSQINISYEYFEVEDGTFGSTDINGNWNGLIGALVSGSADIALAPLSVMAERENDVDFTVPYYDLVGTTILMKKPDVEYSLFKFMKVLEWPVWLCIVGAYLFTSLLLWVFDRFSPYSYTNNKERYKEDHEKRIFSLKECLWFCMTSLTPQGGGEAPKNVSGRLVAATWWLFGFIIIASYTANLAAFLTVSRLETTINSLDDLAKQYKIEYAPIKGSASETYFRRMAEVEEIFYNIWKEMSLNESMTPEERSRLAVWDYPVSDKFTNMWRYMQESKLPENISAAVDRVINSADGFAFIGDATEIKYAVLTNCKLQQVGTEFSRKPYAIAVQSGHPLKDPISSAILVLLNNRTLETLKDTWWDGNSNKVKCPDMISESDGISIQNIGGVFIVILAGIVLSLFTLGIEYLYYKRYRKSTITKVTGDHDHKGDIIPVEKGTHMNGTLSQMVSSTNGTALKHRKETHPTGVDHPNQITYNNEAFQY</sequence>
<evidence type="ECO:0000256" key="11">
    <source>
        <dbReference type="ARBA" id="ARBA00023286"/>
    </source>
</evidence>
<evidence type="ECO:0000256" key="3">
    <source>
        <dbReference type="ARBA" id="ARBA00022448"/>
    </source>
</evidence>
<evidence type="ECO:0000256" key="2">
    <source>
        <dbReference type="ARBA" id="ARBA00008685"/>
    </source>
</evidence>
<proteinExistence type="inferred from homology"/>
<feature type="transmembrane region" description="Helical" evidence="16">
    <location>
        <begin position="559"/>
        <end position="579"/>
    </location>
</feature>
<evidence type="ECO:0000259" key="18">
    <source>
        <dbReference type="SMART" id="SM00918"/>
    </source>
</evidence>
<keyword evidence="10" id="KW-0325">Glycoprotein</keyword>
<dbReference type="SUPFAM" id="SSF53850">
    <property type="entry name" value="Periplasmic binding protein-like II"/>
    <property type="match status" value="1"/>
</dbReference>
<feature type="site" description="Interaction with the cone snail toxin Con-ikot-ikot" evidence="14">
    <location>
        <position position="692"/>
    </location>
</feature>
<dbReference type="InterPro" id="IPR001508">
    <property type="entry name" value="Iono_Glu_rcpt_met"/>
</dbReference>
<keyword evidence="12" id="KW-0407">Ion channel</keyword>
<dbReference type="InterPro" id="IPR001320">
    <property type="entry name" value="Iontro_rcpt_C"/>
</dbReference>
<evidence type="ECO:0000259" key="17">
    <source>
        <dbReference type="SMART" id="SM00079"/>
    </source>
</evidence>
<comment type="subcellular location">
    <subcellularLocation>
        <location evidence="1">Cell membrane</location>
        <topology evidence="1">Multi-pass membrane protein</topology>
    </subcellularLocation>
</comment>
<name>A0AAF3FJP3_9BILA</name>
<feature type="disulfide bond" evidence="15">
    <location>
        <begin position="780"/>
        <end position="838"/>
    </location>
</feature>
<evidence type="ECO:0000256" key="4">
    <source>
        <dbReference type="ARBA" id="ARBA00022475"/>
    </source>
</evidence>
<dbReference type="SUPFAM" id="SSF81324">
    <property type="entry name" value="Voltage-gated potassium channels"/>
    <property type="match status" value="1"/>
</dbReference>
<dbReference type="Gene3D" id="1.10.287.70">
    <property type="match status" value="1"/>
</dbReference>
<evidence type="ECO:0000256" key="12">
    <source>
        <dbReference type="ARBA" id="ARBA00023303"/>
    </source>
</evidence>
<keyword evidence="5 16" id="KW-0812">Transmembrane</keyword>
<dbReference type="GO" id="GO:0005886">
    <property type="term" value="C:plasma membrane"/>
    <property type="evidence" value="ECO:0007669"/>
    <property type="project" value="UniProtKB-SubCell"/>
</dbReference>
<keyword evidence="15" id="KW-1015">Disulfide bond</keyword>
<keyword evidence="6 16" id="KW-1133">Transmembrane helix</keyword>
<feature type="domain" description="Ionotropic glutamate receptor L-glutamate and glycine-binding" evidence="18">
    <location>
        <begin position="444"/>
        <end position="505"/>
    </location>
</feature>
<keyword evidence="11" id="KW-1071">Ligand-gated ion channel</keyword>